<dbReference type="GO" id="GO:0015562">
    <property type="term" value="F:efflux transmembrane transporter activity"/>
    <property type="evidence" value="ECO:0007669"/>
    <property type="project" value="TreeGrafter"/>
</dbReference>
<evidence type="ECO:0000313" key="4">
    <source>
        <dbReference type="Proteomes" id="UP000266302"/>
    </source>
</evidence>
<name>A0A398C7Q3_9BURK</name>
<keyword evidence="4" id="KW-1185">Reference proteome</keyword>
<dbReference type="NCBIfam" id="TIGR01730">
    <property type="entry name" value="RND_mfp"/>
    <property type="match status" value="1"/>
</dbReference>
<proteinExistence type="inferred from homology"/>
<evidence type="ECO:0000313" key="3">
    <source>
        <dbReference type="EMBL" id="RID97531.1"/>
    </source>
</evidence>
<keyword evidence="2" id="KW-0175">Coiled coil</keyword>
<comment type="similarity">
    <text evidence="1">Belongs to the membrane fusion protein (MFP) (TC 8.A.1) family.</text>
</comment>
<dbReference type="EMBL" id="QXJC01000006">
    <property type="protein sequence ID" value="RID97531.1"/>
    <property type="molecule type" value="Genomic_DNA"/>
</dbReference>
<dbReference type="GO" id="GO:1990281">
    <property type="term" value="C:efflux pump complex"/>
    <property type="evidence" value="ECO:0007669"/>
    <property type="project" value="TreeGrafter"/>
</dbReference>
<organism evidence="3 4">
    <name type="scientific">Simplicispira hankyongi</name>
    <dbReference type="NCBI Taxonomy" id="2315688"/>
    <lineage>
        <taxon>Bacteria</taxon>
        <taxon>Pseudomonadati</taxon>
        <taxon>Pseudomonadota</taxon>
        <taxon>Betaproteobacteria</taxon>
        <taxon>Burkholderiales</taxon>
        <taxon>Comamonadaceae</taxon>
        <taxon>Simplicispira</taxon>
    </lineage>
</organism>
<protein>
    <submittedName>
        <fullName evidence="3">Efflux RND transporter periplasmic adaptor subunit</fullName>
    </submittedName>
</protein>
<dbReference type="Gene3D" id="2.40.420.20">
    <property type="match status" value="1"/>
</dbReference>
<gene>
    <name evidence="3" type="ORF">D3F03_13420</name>
</gene>
<dbReference type="Proteomes" id="UP000266302">
    <property type="component" value="Unassembled WGS sequence"/>
</dbReference>
<dbReference type="PANTHER" id="PTHR30469:SF15">
    <property type="entry name" value="HLYD FAMILY OF SECRETION PROTEINS"/>
    <property type="match status" value="1"/>
</dbReference>
<reference evidence="3 4" key="1">
    <citation type="submission" date="2018-09" db="EMBL/GenBank/DDBJ databases">
        <title>Draft genome of Simplicispira sp. NY-02.</title>
        <authorList>
            <person name="Im W.T."/>
        </authorList>
    </citation>
    <scope>NUCLEOTIDE SEQUENCE [LARGE SCALE GENOMIC DNA]</scope>
    <source>
        <strain evidence="3 4">NY-02</strain>
    </source>
</reference>
<dbReference type="AlphaFoldDB" id="A0A398C7Q3"/>
<dbReference type="SUPFAM" id="SSF111369">
    <property type="entry name" value="HlyD-like secretion proteins"/>
    <property type="match status" value="1"/>
</dbReference>
<accession>A0A398C7Q3</accession>
<dbReference type="RefSeq" id="WP_119109944.1">
    <property type="nucleotide sequence ID" value="NZ_QXJC01000006.1"/>
</dbReference>
<sequence length="383" mass="40384">MSRLPLQRRTLALLAVVVPLLALFIYVVLRSGPLAPVAVTVATVKQRAITPALFGIGTVEARTTYHVGPTVAGRVLRLSVEVGERVSAGQVLGEMDAVDFDERLRAQAAAVQRAQASLKDALARQQQAQTQATRYSQLLAVRAASEETATARQQDLASANAALAGSQAEVARLRAELEALRTQRGQLRLRAPADALVTARLAEPGSTVVPGQAVVDLVDPASLWVNVRFDQTSSAGLRANLPAQVLLRSDTTAPLAARVLRVEPLADAVTEETLAKVVLATLPTPLPPLGTLAEVTITLPELAAAPTIPNAALRRVGGKMGVWELGADGLRFAPLVLGQADLDGQVQVQSGLKEGARIVVYSEKELSARSNTHVVDRITKGAP</sequence>
<dbReference type="Gene3D" id="2.40.30.170">
    <property type="match status" value="1"/>
</dbReference>
<evidence type="ECO:0000256" key="2">
    <source>
        <dbReference type="SAM" id="Coils"/>
    </source>
</evidence>
<dbReference type="Gene3D" id="1.10.287.470">
    <property type="entry name" value="Helix hairpin bin"/>
    <property type="match status" value="1"/>
</dbReference>
<comment type="caution">
    <text evidence="3">The sequence shown here is derived from an EMBL/GenBank/DDBJ whole genome shotgun (WGS) entry which is preliminary data.</text>
</comment>
<feature type="coiled-coil region" evidence="2">
    <location>
        <begin position="156"/>
        <end position="190"/>
    </location>
</feature>
<dbReference type="PANTHER" id="PTHR30469">
    <property type="entry name" value="MULTIDRUG RESISTANCE PROTEIN MDTA"/>
    <property type="match status" value="1"/>
</dbReference>
<dbReference type="Gene3D" id="2.40.50.100">
    <property type="match status" value="1"/>
</dbReference>
<dbReference type="InterPro" id="IPR006143">
    <property type="entry name" value="RND_pump_MFP"/>
</dbReference>
<dbReference type="OrthoDB" id="9806939at2"/>
<evidence type="ECO:0000256" key="1">
    <source>
        <dbReference type="ARBA" id="ARBA00009477"/>
    </source>
</evidence>